<dbReference type="CDD" id="cd22343">
    <property type="entry name" value="PDDEXK_lambda_exonuclease-like"/>
    <property type="match status" value="1"/>
</dbReference>
<keyword evidence="5" id="KW-1185">Reference proteome</keyword>
<dbReference type="InterPro" id="IPR011604">
    <property type="entry name" value="PDDEXK-like_dom_sf"/>
</dbReference>
<dbReference type="AlphaFoldDB" id="A0A8X6H735"/>
<protein>
    <submittedName>
        <fullName evidence="4">YqaJ domain-containing protein</fullName>
    </submittedName>
</protein>
<reference evidence="4" key="1">
    <citation type="submission" date="2020-07" db="EMBL/GenBank/DDBJ databases">
        <title>Multicomponent nature underlies the extraordinary mechanical properties of spider dragline silk.</title>
        <authorList>
            <person name="Kono N."/>
            <person name="Nakamura H."/>
            <person name="Mori M."/>
            <person name="Yoshida Y."/>
            <person name="Ohtoshi R."/>
            <person name="Malay A.D."/>
            <person name="Moran D.A.P."/>
            <person name="Tomita M."/>
            <person name="Numata K."/>
            <person name="Arakawa K."/>
        </authorList>
    </citation>
    <scope>NUCLEOTIDE SEQUENCE</scope>
</reference>
<feature type="domain" description="YqaJ viral recombinase" evidence="2">
    <location>
        <begin position="665"/>
        <end position="770"/>
    </location>
</feature>
<dbReference type="Pfam" id="PF20700">
    <property type="entry name" value="Mutator"/>
    <property type="match status" value="1"/>
</dbReference>
<organism evidence="4 5">
    <name type="scientific">Trichonephila clavata</name>
    <name type="common">Joro spider</name>
    <name type="synonym">Nephila clavata</name>
    <dbReference type="NCBI Taxonomy" id="2740835"/>
    <lineage>
        <taxon>Eukaryota</taxon>
        <taxon>Metazoa</taxon>
        <taxon>Ecdysozoa</taxon>
        <taxon>Arthropoda</taxon>
        <taxon>Chelicerata</taxon>
        <taxon>Arachnida</taxon>
        <taxon>Araneae</taxon>
        <taxon>Araneomorphae</taxon>
        <taxon>Entelegynae</taxon>
        <taxon>Araneoidea</taxon>
        <taxon>Nephilidae</taxon>
        <taxon>Trichonephila</taxon>
    </lineage>
</organism>
<dbReference type="GO" id="GO:0006281">
    <property type="term" value="P:DNA repair"/>
    <property type="evidence" value="ECO:0007669"/>
    <property type="project" value="UniProtKB-ARBA"/>
</dbReference>
<dbReference type="PANTHER" id="PTHR46609">
    <property type="entry name" value="EXONUCLEASE, PHAGE-TYPE/RECB, C-TERMINAL DOMAIN-CONTAINING PROTEIN"/>
    <property type="match status" value="1"/>
</dbReference>
<dbReference type="InterPro" id="IPR049012">
    <property type="entry name" value="Mutator_transp_dom"/>
</dbReference>
<dbReference type="InterPro" id="IPR019080">
    <property type="entry name" value="YqaJ_viral_recombinase"/>
</dbReference>
<proteinExistence type="predicted"/>
<sequence>MPLKNKSNRARKHPSFNRASNAQRLRRIEEKRSAYIDSSFENNTIAPINEPDLFTRCDKAAQTDLGGICYLTYSEFESKFKKCEVAVQTDPSEDIVPEDVVLQNNSMSEAKSLTSLRTPQNALTAEEMSDLPDLCIETSIDCTENCLPGGNFLCNLSHMIAQVRQLELHSYSCNFGGTYVFNKMIKCVLGALSTGSGFSQEEEKFSVMNVRYMSKDKFASCEKLTSEVMKSYAEEEMLKAILDEKQLAESRGDIDSDGYYCITLIVDGGWCKRSYGHGYNASSGVSVLIGMSTQKIVFIGVRNKVCLICCAVANGRMEKKDHLCWKNWKGPSTAMESDCIVEGLLYLETVHHIRCTRLVGDGDSNTIAKCREKISYGGRILKVECANHAVRRYGRAIQKLQGNTTRFSGPTGIKGRQLLKQKLMKLVKGARNAIKSNAINNHNQPLKEAVSKLISDLRNVPNHVFGKHENCGIFCKRNIETDNTDYSVMQSSGLLNAIQYEIGRTLVACSNTLIWNATNNPAETFMSQLCKISGGKRIDFSKSGGFNRRANIAVLAFQSPAQQFHEKAYKRIALKSPSTPLTKFLSSRRNRYLKQIQRRKLFPNSKKLKLRQNATDSNYGENVERPDVPKQIYDNLMENHLLKLKVQNNCDIEAETRGQASSERWRYERSLRLSSSFFKEIACRKTSTKCSKLVMRIVYDRDLCNAAMKYGLANEEIARKQYEKEYATEVKICGLFVDKHKPFLCASPDGLVGDDGLIEIKCPYSARFELNLLEFLIAKKKKK</sequence>
<dbReference type="InterPro" id="IPR051703">
    <property type="entry name" value="NF-kappa-B_Signaling_Reg"/>
</dbReference>
<dbReference type="SUPFAM" id="SSF52980">
    <property type="entry name" value="Restriction endonuclease-like"/>
    <property type="match status" value="1"/>
</dbReference>
<feature type="compositionally biased region" description="Basic residues" evidence="1">
    <location>
        <begin position="1"/>
        <end position="15"/>
    </location>
</feature>
<name>A0A8X6H735_TRICU</name>
<accession>A0A8X6H735</accession>
<dbReference type="OrthoDB" id="6430738at2759"/>
<gene>
    <name evidence="4" type="primary">AVEN_11276_1</name>
    <name evidence="4" type="ORF">TNCT_547691</name>
</gene>
<feature type="domain" description="Mutator-like transposase" evidence="3">
    <location>
        <begin position="175"/>
        <end position="472"/>
    </location>
</feature>
<evidence type="ECO:0000256" key="1">
    <source>
        <dbReference type="SAM" id="MobiDB-lite"/>
    </source>
</evidence>
<dbReference type="Gene3D" id="3.90.320.10">
    <property type="match status" value="1"/>
</dbReference>
<dbReference type="Pfam" id="PF09588">
    <property type="entry name" value="YqaJ"/>
    <property type="match status" value="1"/>
</dbReference>
<dbReference type="InterPro" id="IPR011335">
    <property type="entry name" value="Restrct_endonuc-II-like"/>
</dbReference>
<feature type="region of interest" description="Disordered" evidence="1">
    <location>
        <begin position="1"/>
        <end position="23"/>
    </location>
</feature>
<dbReference type="Proteomes" id="UP000887116">
    <property type="component" value="Unassembled WGS sequence"/>
</dbReference>
<evidence type="ECO:0000313" key="4">
    <source>
        <dbReference type="EMBL" id="GFQ81024.1"/>
    </source>
</evidence>
<evidence type="ECO:0000259" key="3">
    <source>
        <dbReference type="Pfam" id="PF20700"/>
    </source>
</evidence>
<evidence type="ECO:0000259" key="2">
    <source>
        <dbReference type="Pfam" id="PF09588"/>
    </source>
</evidence>
<comment type="caution">
    <text evidence="4">The sequence shown here is derived from an EMBL/GenBank/DDBJ whole genome shotgun (WGS) entry which is preliminary data.</text>
</comment>
<evidence type="ECO:0000313" key="5">
    <source>
        <dbReference type="Proteomes" id="UP000887116"/>
    </source>
</evidence>
<dbReference type="PANTHER" id="PTHR46609:SF8">
    <property type="entry name" value="YQAJ VIRAL RECOMBINASE DOMAIN-CONTAINING PROTEIN"/>
    <property type="match status" value="1"/>
</dbReference>
<dbReference type="EMBL" id="BMAO01032263">
    <property type="protein sequence ID" value="GFQ81024.1"/>
    <property type="molecule type" value="Genomic_DNA"/>
</dbReference>